<evidence type="ECO:0000313" key="2">
    <source>
        <dbReference type="RefSeq" id="XP_030876685.1"/>
    </source>
</evidence>
<protein>
    <submittedName>
        <fullName evidence="2 3">Uncharacterized protein LOC102734234 isoform X1</fullName>
    </submittedName>
</protein>
<dbReference type="AlphaFoldDB" id="A0A7F8Q610"/>
<organism evidence="1 2">
    <name type="scientific">Leptonychotes weddellii</name>
    <name type="common">Weddell seal</name>
    <name type="synonym">Otaria weddellii</name>
    <dbReference type="NCBI Taxonomy" id="9713"/>
    <lineage>
        <taxon>Eukaryota</taxon>
        <taxon>Metazoa</taxon>
        <taxon>Chordata</taxon>
        <taxon>Craniata</taxon>
        <taxon>Vertebrata</taxon>
        <taxon>Euteleostomi</taxon>
        <taxon>Mammalia</taxon>
        <taxon>Eutheria</taxon>
        <taxon>Laurasiatheria</taxon>
        <taxon>Carnivora</taxon>
        <taxon>Caniformia</taxon>
        <taxon>Pinnipedia</taxon>
        <taxon>Phocidae</taxon>
        <taxon>Monachinae</taxon>
        <taxon>Lobodontini</taxon>
        <taxon>Leptonychotes</taxon>
    </lineage>
</organism>
<evidence type="ECO:0000313" key="4">
    <source>
        <dbReference type="RefSeq" id="XP_030876687.1"/>
    </source>
</evidence>
<dbReference type="RefSeq" id="XP_030876685.1">
    <property type="nucleotide sequence ID" value="XM_031020825.1"/>
</dbReference>
<dbReference type="GeneID" id="102734234"/>
<dbReference type="Proteomes" id="UP000245341">
    <property type="component" value="Unplaced"/>
</dbReference>
<keyword evidence="1" id="KW-1185">Reference proteome</keyword>
<evidence type="ECO:0000313" key="3">
    <source>
        <dbReference type="RefSeq" id="XP_030876686.1"/>
    </source>
</evidence>
<dbReference type="RefSeq" id="XP_030876686.1">
    <property type="nucleotide sequence ID" value="XM_031020826.1"/>
</dbReference>
<dbReference type="KEGG" id="lww:102734234"/>
<accession>A0A7F8Q610</accession>
<gene>
    <name evidence="2 3 4" type="primary">LOC102734234</name>
</gene>
<dbReference type="OrthoDB" id="10468676at2759"/>
<reference evidence="2 3" key="1">
    <citation type="submission" date="2025-04" db="UniProtKB">
        <authorList>
            <consortium name="RefSeq"/>
        </authorList>
    </citation>
    <scope>IDENTIFICATION</scope>
    <source>
        <tissue evidence="2 3">Liver</tissue>
    </source>
</reference>
<proteinExistence type="predicted"/>
<name>A0A7F8Q610_LEPWE</name>
<evidence type="ECO:0000313" key="1">
    <source>
        <dbReference type="Proteomes" id="UP000245341"/>
    </source>
</evidence>
<dbReference type="RefSeq" id="XP_030876687.1">
    <property type="nucleotide sequence ID" value="XM_031020827.1"/>
</dbReference>
<sequence>MSMSPGRHATELPRASPPLLRSPCSFWGTGTRRAASQGCSLQAAPVCGALLEAAKLLERPVYTCCLPSSPPISSSTHCFLTCSAPSNDPTSGQPCPGHTGCDLAGAGRRTRWKRLKQPPEDHWPAPPSLPCCPLPDISGPAPCLSPSSWFGLKTLSGILLGRRALDTRPNTLQRSNPSAATGTPCTRSCGTGRTQRLCTRAAPCEEGHALPASPCVATRPLTDGLH</sequence>